<dbReference type="InterPro" id="IPR000700">
    <property type="entry name" value="PAS-assoc_C"/>
</dbReference>
<feature type="domain" description="PAS" evidence="2">
    <location>
        <begin position="43"/>
        <end position="94"/>
    </location>
</feature>
<feature type="domain" description="PAC" evidence="3">
    <location>
        <begin position="95"/>
        <end position="149"/>
    </location>
</feature>
<reference evidence="4 5" key="1">
    <citation type="submission" date="2016-10" db="EMBL/GenBank/DDBJ databases">
        <authorList>
            <person name="de Groot N.N."/>
        </authorList>
    </citation>
    <scope>NUCLEOTIDE SEQUENCE [LARGE SCALE GENOMIC DNA]</scope>
    <source>
        <strain evidence="4 5">DSM 6793</strain>
    </source>
</reference>
<dbReference type="InterPro" id="IPR052155">
    <property type="entry name" value="Biofilm_reg_signaling"/>
</dbReference>
<dbReference type="InterPro" id="IPR001932">
    <property type="entry name" value="PPM-type_phosphatase-like_dom"/>
</dbReference>
<organism evidence="4 5">
    <name type="scientific">Flexibacter flexilis DSM 6793</name>
    <dbReference type="NCBI Taxonomy" id="927664"/>
    <lineage>
        <taxon>Bacteria</taxon>
        <taxon>Pseudomonadati</taxon>
        <taxon>Bacteroidota</taxon>
        <taxon>Cytophagia</taxon>
        <taxon>Cytophagales</taxon>
        <taxon>Flexibacteraceae</taxon>
        <taxon>Flexibacter</taxon>
    </lineage>
</organism>
<accession>A0A1I1H4J1</accession>
<dbReference type="InterPro" id="IPR013655">
    <property type="entry name" value="PAS_fold_3"/>
</dbReference>
<evidence type="ECO:0000259" key="3">
    <source>
        <dbReference type="PROSITE" id="PS50113"/>
    </source>
</evidence>
<feature type="domain" description="PAC" evidence="3">
    <location>
        <begin position="267"/>
        <end position="319"/>
    </location>
</feature>
<dbReference type="STRING" id="927664.SAMN05421780_103208"/>
<dbReference type="PROSITE" id="PS50112">
    <property type="entry name" value="PAS"/>
    <property type="match status" value="2"/>
</dbReference>
<evidence type="ECO:0000313" key="4">
    <source>
        <dbReference type="EMBL" id="SFC18874.1"/>
    </source>
</evidence>
<dbReference type="Pfam" id="PF07228">
    <property type="entry name" value="SpoIIE"/>
    <property type="match status" value="1"/>
</dbReference>
<evidence type="ECO:0000313" key="5">
    <source>
        <dbReference type="Proteomes" id="UP000199514"/>
    </source>
</evidence>
<keyword evidence="1" id="KW-0175">Coiled coil</keyword>
<proteinExistence type="predicted"/>
<dbReference type="NCBIfam" id="TIGR00229">
    <property type="entry name" value="sensory_box"/>
    <property type="match status" value="2"/>
</dbReference>
<sequence length="592" mass="67942">MENSYKGLNQLFEQLYEVSHKIHSELDARMKVLAETSLVSETDKYGNITYVNEQLCRVSGYTQDELLGKPQNLLRHPETPEIVFREMWTTIKSGQVWKGTLRNRTKEGQTYWVQLTIAPVLDENGEPVKYIGVNFDITEQMQQRQIIADLLAEAEEHNQQLLMHQEELVQNIEEIRAIQESLKEKYRESEQIRSELDARVGVLNHAALVSETDAFGTITFVNDHFCKISGYSREELMGQPHSIVRHPETPSAIFRKMWATIKAGGIFQGTIKNQRKDGEPYWVQVTIAPVLDETGEPVRYIGVRFDITEQVLQQEAVQELLRETEAQNAELIRNREELRHKKQITDSINYAKRIQEALLPQSDLIHKRFPKSFILYKAKDIVSGDFYWFHTQPDFTAVAAIDCTGHGVPGAFMSVMANSLISEIIIDRNITSPDLVLDMLLEKVIRTLRQTEPDGQPHDGMDLGLCIIHHQTKTLEFAGANRPLYWIRDGIFNEIKGNAIPIGGWRYAGKKFTKHMIQIQEGDRFYLASDGYQDQFGGPNNRRFSAKRLHQVLASVQETPIHEQGDALSKIIMDWLGRNRQIDDILLLGFEV</sequence>
<keyword evidence="5" id="KW-1185">Reference proteome</keyword>
<name>A0A1I1H4J1_9BACT</name>
<dbReference type="AlphaFoldDB" id="A0A1I1H4J1"/>
<dbReference type="PANTHER" id="PTHR44757">
    <property type="entry name" value="DIGUANYLATE CYCLASE DGCP"/>
    <property type="match status" value="1"/>
</dbReference>
<dbReference type="InterPro" id="IPR036457">
    <property type="entry name" value="PPM-type-like_dom_sf"/>
</dbReference>
<dbReference type="PROSITE" id="PS50113">
    <property type="entry name" value="PAC"/>
    <property type="match status" value="2"/>
</dbReference>
<dbReference type="Proteomes" id="UP000199514">
    <property type="component" value="Unassembled WGS sequence"/>
</dbReference>
<dbReference type="EMBL" id="FOLE01000003">
    <property type="protein sequence ID" value="SFC18874.1"/>
    <property type="molecule type" value="Genomic_DNA"/>
</dbReference>
<dbReference type="RefSeq" id="WP_091510127.1">
    <property type="nucleotide sequence ID" value="NZ_FOLE01000003.1"/>
</dbReference>
<evidence type="ECO:0000259" key="2">
    <source>
        <dbReference type="PROSITE" id="PS50112"/>
    </source>
</evidence>
<feature type="coiled-coil region" evidence="1">
    <location>
        <begin position="147"/>
        <end position="199"/>
    </location>
</feature>
<protein>
    <submittedName>
        <fullName evidence="4">PAS domain S-box-containing protein</fullName>
    </submittedName>
</protein>
<gene>
    <name evidence="4" type="ORF">SAMN05421780_103208</name>
</gene>
<dbReference type="Gene3D" id="3.60.40.10">
    <property type="entry name" value="PPM-type phosphatase domain"/>
    <property type="match status" value="1"/>
</dbReference>
<dbReference type="SUPFAM" id="SSF55785">
    <property type="entry name" value="PYP-like sensor domain (PAS domain)"/>
    <property type="match status" value="2"/>
</dbReference>
<dbReference type="InterPro" id="IPR000014">
    <property type="entry name" value="PAS"/>
</dbReference>
<dbReference type="OrthoDB" id="1119265at2"/>
<dbReference type="PANTHER" id="PTHR44757:SF2">
    <property type="entry name" value="BIOFILM ARCHITECTURE MAINTENANCE PROTEIN MBAA"/>
    <property type="match status" value="1"/>
</dbReference>
<dbReference type="SMART" id="SM00086">
    <property type="entry name" value="PAC"/>
    <property type="match status" value="2"/>
</dbReference>
<dbReference type="Pfam" id="PF08447">
    <property type="entry name" value="PAS_3"/>
    <property type="match status" value="2"/>
</dbReference>
<feature type="coiled-coil region" evidence="1">
    <location>
        <begin position="314"/>
        <end position="341"/>
    </location>
</feature>
<dbReference type="SMART" id="SM00091">
    <property type="entry name" value="PAS"/>
    <property type="match status" value="2"/>
</dbReference>
<dbReference type="InterPro" id="IPR035965">
    <property type="entry name" value="PAS-like_dom_sf"/>
</dbReference>
<dbReference type="SMART" id="SM00331">
    <property type="entry name" value="PP2C_SIG"/>
    <property type="match status" value="1"/>
</dbReference>
<dbReference type="Gene3D" id="3.30.450.20">
    <property type="entry name" value="PAS domain"/>
    <property type="match status" value="2"/>
</dbReference>
<dbReference type="InterPro" id="IPR001610">
    <property type="entry name" value="PAC"/>
</dbReference>
<feature type="domain" description="PAS" evidence="2">
    <location>
        <begin position="213"/>
        <end position="264"/>
    </location>
</feature>
<dbReference type="CDD" id="cd00130">
    <property type="entry name" value="PAS"/>
    <property type="match status" value="2"/>
</dbReference>
<evidence type="ECO:0000256" key="1">
    <source>
        <dbReference type="SAM" id="Coils"/>
    </source>
</evidence>